<gene>
    <name evidence="2" type="ORF">IAC50_08235</name>
</gene>
<keyword evidence="1" id="KW-0472">Membrane</keyword>
<dbReference type="AlphaFoldDB" id="A0A9D1I3E1"/>
<sequence length="227" mass="24099">MENTLQAGVAFNKKMVRLGMITVAFAIVANFVPAIYLWIAYGVWPGVNGVLQVWGIAAAAYGISWVVQPIAYFGVLGASGSYIGWLAGSVGDIRLPSAAMAQKVAKVEQGTHEGDVMATIGTSSSVLVSVGFVTLFTIIGSRVLPYFPQAVLDAFNYILPALFAAVYVEVAKKDIRTGLTGIVVGLLIMYLGTLIGISSAVLTLIIVFSGVVVNRVFYVIDRKKGEE</sequence>
<organism evidence="2 3">
    <name type="scientific">Candidatus Allocopromorpha excrementigallinarum</name>
    <dbReference type="NCBI Taxonomy" id="2840742"/>
    <lineage>
        <taxon>Bacteria</taxon>
        <taxon>Bacillati</taxon>
        <taxon>Bacillota</taxon>
        <taxon>Clostridia</taxon>
        <taxon>Eubacteriales</taxon>
        <taxon>Eubacteriaceae</taxon>
        <taxon>Eubacteriaceae incertae sedis</taxon>
        <taxon>Candidatus Allocopromorpha</taxon>
    </lineage>
</organism>
<evidence type="ECO:0000256" key="1">
    <source>
        <dbReference type="SAM" id="Phobius"/>
    </source>
</evidence>
<feature type="transmembrane region" description="Helical" evidence="1">
    <location>
        <begin position="175"/>
        <end position="195"/>
    </location>
</feature>
<proteinExistence type="predicted"/>
<evidence type="ECO:0000313" key="3">
    <source>
        <dbReference type="Proteomes" id="UP000824090"/>
    </source>
</evidence>
<accession>A0A9D1I3E1</accession>
<reference evidence="2" key="1">
    <citation type="submission" date="2020-10" db="EMBL/GenBank/DDBJ databases">
        <authorList>
            <person name="Gilroy R."/>
        </authorList>
    </citation>
    <scope>NUCLEOTIDE SEQUENCE</scope>
    <source>
        <strain evidence="2">ChiHcec3-6078</strain>
    </source>
</reference>
<keyword evidence="1" id="KW-0812">Transmembrane</keyword>
<feature type="transmembrane region" description="Helical" evidence="1">
    <location>
        <begin position="21"/>
        <end position="41"/>
    </location>
</feature>
<feature type="transmembrane region" description="Helical" evidence="1">
    <location>
        <begin position="116"/>
        <end position="140"/>
    </location>
</feature>
<dbReference type="Proteomes" id="UP000824090">
    <property type="component" value="Unassembled WGS sequence"/>
</dbReference>
<protein>
    <submittedName>
        <fullName evidence="2">Uncharacterized protein</fullName>
    </submittedName>
</protein>
<comment type="caution">
    <text evidence="2">The sequence shown here is derived from an EMBL/GenBank/DDBJ whole genome shotgun (WGS) entry which is preliminary data.</text>
</comment>
<dbReference type="EMBL" id="DVMP01000152">
    <property type="protein sequence ID" value="HIU26463.1"/>
    <property type="molecule type" value="Genomic_DNA"/>
</dbReference>
<feature type="transmembrane region" description="Helical" evidence="1">
    <location>
        <begin position="201"/>
        <end position="220"/>
    </location>
</feature>
<name>A0A9D1I3E1_9FIRM</name>
<keyword evidence="1" id="KW-1133">Transmembrane helix</keyword>
<feature type="transmembrane region" description="Helical" evidence="1">
    <location>
        <begin position="146"/>
        <end position="168"/>
    </location>
</feature>
<evidence type="ECO:0000313" key="2">
    <source>
        <dbReference type="EMBL" id="HIU26463.1"/>
    </source>
</evidence>
<reference evidence="2" key="2">
    <citation type="journal article" date="2021" name="PeerJ">
        <title>Extensive microbial diversity within the chicken gut microbiome revealed by metagenomics and culture.</title>
        <authorList>
            <person name="Gilroy R."/>
            <person name="Ravi A."/>
            <person name="Getino M."/>
            <person name="Pursley I."/>
            <person name="Horton D.L."/>
            <person name="Alikhan N.F."/>
            <person name="Baker D."/>
            <person name="Gharbi K."/>
            <person name="Hall N."/>
            <person name="Watson M."/>
            <person name="Adriaenssens E.M."/>
            <person name="Foster-Nyarko E."/>
            <person name="Jarju S."/>
            <person name="Secka A."/>
            <person name="Antonio M."/>
            <person name="Oren A."/>
            <person name="Chaudhuri R.R."/>
            <person name="La Ragione R."/>
            <person name="Hildebrand F."/>
            <person name="Pallen M.J."/>
        </authorList>
    </citation>
    <scope>NUCLEOTIDE SEQUENCE</scope>
    <source>
        <strain evidence="2">ChiHcec3-6078</strain>
    </source>
</reference>
<feature type="transmembrane region" description="Helical" evidence="1">
    <location>
        <begin position="53"/>
        <end position="75"/>
    </location>
</feature>